<sequence>MGHQSSTSPANLCRVCIRDITYVPAENIFYPSSPDCLSIHAKLSAICSELFAPDQRLSLADGTMQLMPLRVCLRCKSRINEAYELHQLCLDNNRKIMQMLEKVKEEPVDEIQTEPTREQLPENSVECPSEAVKESEKLPVKLKSTSVRKGGQKSRKISCKKCSAVKINARAMLRHMKLEHPDELLHCSKVTGHRCNRVYYDQAKLDEHIVVHSQEKKCECPNCKKLFKTPREVRVHLTSCTGQKPYLCTECGKAFSYAVSLKNHLMLHKEKAYACDRCPSKFRQKGALKCHMLTHEKIRNFHCDTCGAGFIHKNNLVNHMTTHTGEKPYACDLCPMRFRTLDSMRRHFRTHTGEKPYKCTHCDRTFAQTNDLAKHSKIHFGDNPYKCEMCDAAFRLLSDLRNHYKVHYEAGGSQNQNHLPEEVRFTIVSTLNRRAEQEKDRKSQQQVDTTLNEQIQSGENQTIPADHWIASMGIENKI</sequence>
<feature type="domain" description="C2H2-type" evidence="10">
    <location>
        <begin position="329"/>
        <end position="356"/>
    </location>
</feature>
<dbReference type="Pfam" id="PF00096">
    <property type="entry name" value="zf-C2H2"/>
    <property type="match status" value="4"/>
</dbReference>
<feature type="domain" description="C2H2-type" evidence="10">
    <location>
        <begin position="385"/>
        <end position="407"/>
    </location>
</feature>
<dbReference type="InterPro" id="IPR036236">
    <property type="entry name" value="Znf_C2H2_sf"/>
</dbReference>
<dbReference type="InterPro" id="IPR013087">
    <property type="entry name" value="Znf_C2H2_type"/>
</dbReference>
<keyword evidence="5 8" id="KW-0862">Zinc</keyword>
<feature type="domain" description="C2H2-type" evidence="10">
    <location>
        <begin position="246"/>
        <end position="273"/>
    </location>
</feature>
<keyword evidence="2 8" id="KW-0479">Metal-binding</keyword>
<reference evidence="12" key="2">
    <citation type="submission" date="2025-05" db="UniProtKB">
        <authorList>
            <consortium name="EnsemblMetazoa"/>
        </authorList>
    </citation>
    <scope>IDENTIFICATION</scope>
    <source>
        <strain evidence="12">Foshan</strain>
    </source>
</reference>
<dbReference type="SUPFAM" id="SSF57667">
    <property type="entry name" value="beta-beta-alpha zinc fingers"/>
    <property type="match status" value="4"/>
</dbReference>
<feature type="domain" description="C2H2-type" evidence="10">
    <location>
        <begin position="218"/>
        <end position="245"/>
    </location>
</feature>
<evidence type="ECO:0000313" key="12">
    <source>
        <dbReference type="EnsemblMetazoa" id="AALFPA23_008637.P11697"/>
    </source>
</evidence>
<feature type="domain" description="C2H2-type" evidence="10">
    <location>
        <begin position="185"/>
        <end position="217"/>
    </location>
</feature>
<dbReference type="InterPro" id="IPR050331">
    <property type="entry name" value="Zinc_finger"/>
</dbReference>
<feature type="domain" description="C2H2-type" evidence="10">
    <location>
        <begin position="273"/>
        <end position="300"/>
    </location>
</feature>
<evidence type="ECO:0000256" key="9">
    <source>
        <dbReference type="SAM" id="MobiDB-lite"/>
    </source>
</evidence>
<dbReference type="PROSITE" id="PS51915">
    <property type="entry name" value="ZAD"/>
    <property type="match status" value="1"/>
</dbReference>
<feature type="region of interest" description="Disordered" evidence="9">
    <location>
        <begin position="106"/>
        <end position="125"/>
    </location>
</feature>
<evidence type="ECO:0000259" key="11">
    <source>
        <dbReference type="PROSITE" id="PS51915"/>
    </source>
</evidence>
<feature type="binding site" evidence="8">
    <location>
        <position position="75"/>
    </location>
    <ligand>
        <name>Zn(2+)</name>
        <dbReference type="ChEBI" id="CHEBI:29105"/>
    </ligand>
</feature>
<organism evidence="12 13">
    <name type="scientific">Aedes albopictus</name>
    <name type="common">Asian tiger mosquito</name>
    <name type="synonym">Stegomyia albopicta</name>
    <dbReference type="NCBI Taxonomy" id="7160"/>
    <lineage>
        <taxon>Eukaryota</taxon>
        <taxon>Metazoa</taxon>
        <taxon>Ecdysozoa</taxon>
        <taxon>Arthropoda</taxon>
        <taxon>Hexapoda</taxon>
        <taxon>Insecta</taxon>
        <taxon>Pterygota</taxon>
        <taxon>Neoptera</taxon>
        <taxon>Endopterygota</taxon>
        <taxon>Diptera</taxon>
        <taxon>Nematocera</taxon>
        <taxon>Culicoidea</taxon>
        <taxon>Culicidae</taxon>
        <taxon>Culicinae</taxon>
        <taxon>Aedini</taxon>
        <taxon>Aedes</taxon>
        <taxon>Stegomyia</taxon>
    </lineage>
</organism>
<name>A0ABM1YFA1_AEDAL</name>
<dbReference type="GeneID" id="115271101"/>
<comment type="subcellular location">
    <subcellularLocation>
        <location evidence="1">Nucleus</location>
    </subcellularLocation>
</comment>
<dbReference type="InterPro" id="IPR012934">
    <property type="entry name" value="Znf_AD"/>
</dbReference>
<feature type="domain" description="C2H2-type" evidence="10">
    <location>
        <begin position="301"/>
        <end position="328"/>
    </location>
</feature>
<evidence type="ECO:0000256" key="4">
    <source>
        <dbReference type="ARBA" id="ARBA00022771"/>
    </source>
</evidence>
<dbReference type="SMART" id="SM00868">
    <property type="entry name" value="zf-AD"/>
    <property type="match status" value="1"/>
</dbReference>
<evidence type="ECO:0000256" key="3">
    <source>
        <dbReference type="ARBA" id="ARBA00022737"/>
    </source>
</evidence>
<proteinExistence type="predicted"/>
<dbReference type="Pfam" id="PF13894">
    <property type="entry name" value="zf-C2H2_4"/>
    <property type="match status" value="1"/>
</dbReference>
<reference evidence="13" key="1">
    <citation type="journal article" date="2015" name="Proc. Natl. Acad. Sci. U.S.A.">
        <title>Genome sequence of the Asian Tiger mosquito, Aedes albopictus, reveals insights into its biology, genetics, and evolution.</title>
        <authorList>
            <person name="Chen X.G."/>
            <person name="Jiang X."/>
            <person name="Gu J."/>
            <person name="Xu M."/>
            <person name="Wu Y."/>
            <person name="Deng Y."/>
            <person name="Zhang C."/>
            <person name="Bonizzoni M."/>
            <person name="Dermauw W."/>
            <person name="Vontas J."/>
            <person name="Armbruster P."/>
            <person name="Huang X."/>
            <person name="Yang Y."/>
            <person name="Zhang H."/>
            <person name="He W."/>
            <person name="Peng H."/>
            <person name="Liu Y."/>
            <person name="Wu K."/>
            <person name="Chen J."/>
            <person name="Lirakis M."/>
            <person name="Topalis P."/>
            <person name="Van Leeuwen T."/>
            <person name="Hall A.B."/>
            <person name="Jiang X."/>
            <person name="Thorpe C."/>
            <person name="Mueller R.L."/>
            <person name="Sun C."/>
            <person name="Waterhouse R.M."/>
            <person name="Yan G."/>
            <person name="Tu Z.J."/>
            <person name="Fang X."/>
            <person name="James A.A."/>
        </authorList>
    </citation>
    <scope>NUCLEOTIDE SEQUENCE [LARGE SCALE GENOMIC DNA]</scope>
    <source>
        <strain evidence="13">Foshan</strain>
    </source>
</reference>
<feature type="binding site" evidence="8">
    <location>
        <position position="16"/>
    </location>
    <ligand>
        <name>Zn(2+)</name>
        <dbReference type="ChEBI" id="CHEBI:29105"/>
    </ligand>
</feature>
<feature type="domain" description="C2H2-type" evidence="10">
    <location>
        <begin position="357"/>
        <end position="384"/>
    </location>
</feature>
<dbReference type="PROSITE" id="PS50157">
    <property type="entry name" value="ZINC_FINGER_C2H2_2"/>
    <property type="match status" value="8"/>
</dbReference>
<keyword evidence="4 7" id="KW-0863">Zinc-finger</keyword>
<evidence type="ECO:0000256" key="8">
    <source>
        <dbReference type="PROSITE-ProRule" id="PRU01263"/>
    </source>
</evidence>
<accession>A0ABM1YFA1</accession>
<dbReference type="PANTHER" id="PTHR16515:SF66">
    <property type="entry name" value="C2H2-TYPE DOMAIN-CONTAINING PROTEIN"/>
    <property type="match status" value="1"/>
</dbReference>
<keyword evidence="3" id="KW-0677">Repeat</keyword>
<dbReference type="PANTHER" id="PTHR16515">
    <property type="entry name" value="PR DOMAIN ZINC FINGER PROTEIN"/>
    <property type="match status" value="1"/>
</dbReference>
<dbReference type="PROSITE" id="PS00028">
    <property type="entry name" value="ZINC_FINGER_C2H2_1"/>
    <property type="match status" value="6"/>
</dbReference>
<keyword evidence="13" id="KW-1185">Reference proteome</keyword>
<evidence type="ECO:0000256" key="5">
    <source>
        <dbReference type="ARBA" id="ARBA00022833"/>
    </source>
</evidence>
<protein>
    <recommendedName>
        <fullName evidence="14">C2h2-type zn-finger protein</fullName>
    </recommendedName>
</protein>
<dbReference type="SMART" id="SM00355">
    <property type="entry name" value="ZnF_C2H2"/>
    <property type="match status" value="9"/>
</dbReference>
<dbReference type="Proteomes" id="UP000069940">
    <property type="component" value="Unassembled WGS sequence"/>
</dbReference>
<dbReference type="RefSeq" id="XP_029736446.2">
    <property type="nucleotide sequence ID" value="XM_029880586.2"/>
</dbReference>
<evidence type="ECO:0000259" key="10">
    <source>
        <dbReference type="PROSITE" id="PS50157"/>
    </source>
</evidence>
<dbReference type="EnsemblMetazoa" id="AALFPA23_008637.R11697">
    <property type="protein sequence ID" value="AALFPA23_008637.P11697"/>
    <property type="gene ID" value="AALFPA23_008637"/>
</dbReference>
<evidence type="ECO:0000313" key="13">
    <source>
        <dbReference type="Proteomes" id="UP000069940"/>
    </source>
</evidence>
<evidence type="ECO:0000256" key="1">
    <source>
        <dbReference type="ARBA" id="ARBA00004123"/>
    </source>
</evidence>
<feature type="binding site" evidence="8">
    <location>
        <position position="13"/>
    </location>
    <ligand>
        <name>Zn(2+)</name>
        <dbReference type="ChEBI" id="CHEBI:29105"/>
    </ligand>
</feature>
<evidence type="ECO:0008006" key="14">
    <source>
        <dbReference type="Google" id="ProtNLM"/>
    </source>
</evidence>
<keyword evidence="6" id="KW-0539">Nucleus</keyword>
<evidence type="ECO:0000256" key="7">
    <source>
        <dbReference type="PROSITE-ProRule" id="PRU00042"/>
    </source>
</evidence>
<evidence type="ECO:0000256" key="6">
    <source>
        <dbReference type="ARBA" id="ARBA00023242"/>
    </source>
</evidence>
<feature type="binding site" evidence="8">
    <location>
        <position position="72"/>
    </location>
    <ligand>
        <name>Zn(2+)</name>
        <dbReference type="ChEBI" id="CHEBI:29105"/>
    </ligand>
</feature>
<feature type="domain" description="ZAD" evidence="11">
    <location>
        <begin position="11"/>
        <end position="99"/>
    </location>
</feature>
<dbReference type="Gene3D" id="3.30.160.60">
    <property type="entry name" value="Classic Zinc Finger"/>
    <property type="match status" value="7"/>
</dbReference>
<evidence type="ECO:0000256" key="2">
    <source>
        <dbReference type="ARBA" id="ARBA00022723"/>
    </source>
</evidence>